<name>A0AAE1AZJ5_9GAST</name>
<proteinExistence type="predicted"/>
<protein>
    <submittedName>
        <fullName evidence="1">Uncharacterized protein</fullName>
    </submittedName>
</protein>
<accession>A0AAE1AZJ5</accession>
<sequence length="96" mass="10670">MEITSCTAPEVLPDSIFVSLSQQGPTPHGGRLPLRFKVLMLLLFRDNGTELLKALRNQSYRLLSSSSSLKDNYWASIPGVSLRVSRLSDPRAHDLC</sequence>
<organism evidence="1 2">
    <name type="scientific">Elysia crispata</name>
    <name type="common">lettuce slug</name>
    <dbReference type="NCBI Taxonomy" id="231223"/>
    <lineage>
        <taxon>Eukaryota</taxon>
        <taxon>Metazoa</taxon>
        <taxon>Spiralia</taxon>
        <taxon>Lophotrochozoa</taxon>
        <taxon>Mollusca</taxon>
        <taxon>Gastropoda</taxon>
        <taxon>Heterobranchia</taxon>
        <taxon>Euthyneura</taxon>
        <taxon>Panpulmonata</taxon>
        <taxon>Sacoglossa</taxon>
        <taxon>Placobranchoidea</taxon>
        <taxon>Plakobranchidae</taxon>
        <taxon>Elysia</taxon>
    </lineage>
</organism>
<evidence type="ECO:0000313" key="1">
    <source>
        <dbReference type="EMBL" id="KAK3796534.1"/>
    </source>
</evidence>
<reference evidence="1" key="1">
    <citation type="journal article" date="2023" name="G3 (Bethesda)">
        <title>A reference genome for the long-term kleptoplast-retaining sea slug Elysia crispata morphotype clarki.</title>
        <authorList>
            <person name="Eastman K.E."/>
            <person name="Pendleton A.L."/>
            <person name="Shaikh M.A."/>
            <person name="Suttiyut T."/>
            <person name="Ogas R."/>
            <person name="Tomko P."/>
            <person name="Gavelis G."/>
            <person name="Widhalm J.R."/>
            <person name="Wisecaver J.H."/>
        </authorList>
    </citation>
    <scope>NUCLEOTIDE SEQUENCE</scope>
    <source>
        <strain evidence="1">ECLA1</strain>
    </source>
</reference>
<comment type="caution">
    <text evidence="1">The sequence shown here is derived from an EMBL/GenBank/DDBJ whole genome shotgun (WGS) entry which is preliminary data.</text>
</comment>
<dbReference type="Proteomes" id="UP001283361">
    <property type="component" value="Unassembled WGS sequence"/>
</dbReference>
<dbReference type="AlphaFoldDB" id="A0AAE1AZJ5"/>
<gene>
    <name evidence="1" type="ORF">RRG08_003251</name>
</gene>
<keyword evidence="2" id="KW-1185">Reference proteome</keyword>
<dbReference type="EMBL" id="JAWDGP010000875">
    <property type="protein sequence ID" value="KAK3796534.1"/>
    <property type="molecule type" value="Genomic_DNA"/>
</dbReference>
<evidence type="ECO:0000313" key="2">
    <source>
        <dbReference type="Proteomes" id="UP001283361"/>
    </source>
</evidence>